<sequence>MKYYLIAGERSGDLHAANLMAELKRLDPNAQFRGMGGDYMIGQGLQLAAHYDAVAVMGFLEVVLGFRKVMKQLSLVKRDLVAFAPDAVVLVDFAGFNMRIARFARAYGFPVHYYIVPKVWAWNQKRALTLKKYCHRLYAILPFEPAFFERFGLEVPYVGNPLRDELEKFVPDRSFLTTHNLGGKPIVALLPGSRKQEVVAMLDTMIGLVREHRQWDFVIAGVRNLPAEVYAQAREEGIMVVFDQTYDLLSAAHGAVVTSGTATLETALFNVPQVVVYRTSTFTYALAKNLMKVPYISLVNLIADKEVVRELIQHEYTRQHLGSELKMLMEEGEGREQILKGYTLIQGKLGTKKASRETARLIYQELA</sequence>
<organism evidence="11 12">
    <name type="scientific">Lunatimonas lonarensis</name>
    <dbReference type="NCBI Taxonomy" id="1232681"/>
    <lineage>
        <taxon>Bacteria</taxon>
        <taxon>Pseudomonadati</taxon>
        <taxon>Bacteroidota</taxon>
        <taxon>Cytophagia</taxon>
        <taxon>Cytophagales</taxon>
        <taxon>Cyclobacteriaceae</taxon>
    </lineage>
</organism>
<evidence type="ECO:0000256" key="6">
    <source>
        <dbReference type="ARBA" id="ARBA00022676"/>
    </source>
</evidence>
<gene>
    <name evidence="11" type="ORF">ADIS_0415</name>
</gene>
<name>R7ZYD3_9BACT</name>
<dbReference type="PATRIC" id="fig|1288963.3.peg.415"/>
<evidence type="ECO:0000256" key="4">
    <source>
        <dbReference type="ARBA" id="ARBA00022516"/>
    </source>
</evidence>
<dbReference type="EC" id="2.4.1.182" evidence="2 10"/>
<dbReference type="Proteomes" id="UP000013909">
    <property type="component" value="Unassembled WGS sequence"/>
</dbReference>
<accession>R7ZYD3</accession>
<dbReference type="STRING" id="1232681.ADIS_0415"/>
<dbReference type="RefSeq" id="WP_010852565.1">
    <property type="nucleotide sequence ID" value="NZ_AQHR01000017.1"/>
</dbReference>
<dbReference type="PANTHER" id="PTHR30372">
    <property type="entry name" value="LIPID-A-DISACCHARIDE SYNTHASE"/>
    <property type="match status" value="1"/>
</dbReference>
<comment type="function">
    <text evidence="1">Condensation of UDP-2,3-diacylglucosamine and 2,3-diacylglucosamine-1-phosphate to form lipid A disaccharide, a precursor of lipid A, a phosphorylated glycolipid that anchors the lipopolysaccharide to the outer membrane of the cell.</text>
</comment>
<dbReference type="OrthoDB" id="9801642at2"/>
<evidence type="ECO:0000256" key="5">
    <source>
        <dbReference type="ARBA" id="ARBA00022556"/>
    </source>
</evidence>
<dbReference type="EMBL" id="AQHR01000017">
    <property type="protein sequence ID" value="EON79096.1"/>
    <property type="molecule type" value="Genomic_DNA"/>
</dbReference>
<proteinExistence type="predicted"/>
<dbReference type="AlphaFoldDB" id="R7ZYD3"/>
<dbReference type="GO" id="GO:0008915">
    <property type="term" value="F:lipid-A-disaccharide synthase activity"/>
    <property type="evidence" value="ECO:0007669"/>
    <property type="project" value="UniProtKB-UniRule"/>
</dbReference>
<comment type="caution">
    <text evidence="11">The sequence shown here is derived from an EMBL/GenBank/DDBJ whole genome shotgun (WGS) entry which is preliminary data.</text>
</comment>
<evidence type="ECO:0000256" key="3">
    <source>
        <dbReference type="ARBA" id="ARBA00020902"/>
    </source>
</evidence>
<dbReference type="GO" id="GO:0016020">
    <property type="term" value="C:membrane"/>
    <property type="evidence" value="ECO:0007669"/>
    <property type="project" value="GOC"/>
</dbReference>
<evidence type="ECO:0000256" key="1">
    <source>
        <dbReference type="ARBA" id="ARBA00002056"/>
    </source>
</evidence>
<protein>
    <recommendedName>
        <fullName evidence="3 10">Lipid-A-disaccharide synthase</fullName>
        <ecNumber evidence="2 10">2.4.1.182</ecNumber>
    </recommendedName>
</protein>
<evidence type="ECO:0000313" key="12">
    <source>
        <dbReference type="Proteomes" id="UP000013909"/>
    </source>
</evidence>
<evidence type="ECO:0000256" key="10">
    <source>
        <dbReference type="NCBIfam" id="TIGR00215"/>
    </source>
</evidence>
<dbReference type="Pfam" id="PF02684">
    <property type="entry name" value="LpxB"/>
    <property type="match status" value="1"/>
</dbReference>
<keyword evidence="7 11" id="KW-0808">Transferase</keyword>
<keyword evidence="4" id="KW-0444">Lipid biosynthesis</keyword>
<dbReference type="GO" id="GO:0005543">
    <property type="term" value="F:phospholipid binding"/>
    <property type="evidence" value="ECO:0007669"/>
    <property type="project" value="TreeGrafter"/>
</dbReference>
<keyword evidence="8" id="KW-0443">Lipid metabolism</keyword>
<dbReference type="SUPFAM" id="SSF53756">
    <property type="entry name" value="UDP-Glycosyltransferase/glycogen phosphorylase"/>
    <property type="match status" value="1"/>
</dbReference>
<evidence type="ECO:0000256" key="9">
    <source>
        <dbReference type="ARBA" id="ARBA00048975"/>
    </source>
</evidence>
<dbReference type="GO" id="GO:0009245">
    <property type="term" value="P:lipid A biosynthetic process"/>
    <property type="evidence" value="ECO:0007669"/>
    <property type="project" value="UniProtKB-UniRule"/>
</dbReference>
<keyword evidence="6 11" id="KW-0328">Glycosyltransferase</keyword>
<evidence type="ECO:0000256" key="8">
    <source>
        <dbReference type="ARBA" id="ARBA00023098"/>
    </source>
</evidence>
<keyword evidence="12" id="KW-1185">Reference proteome</keyword>
<evidence type="ECO:0000313" key="11">
    <source>
        <dbReference type="EMBL" id="EON79096.1"/>
    </source>
</evidence>
<keyword evidence="5" id="KW-0441">Lipid A biosynthesis</keyword>
<comment type="catalytic activity">
    <reaction evidence="9">
        <text>a lipid X + a UDP-2-N,3-O-bis[(3R)-3-hydroxyacyl]-alpha-D-glucosamine = a lipid A disaccharide + UDP + H(+)</text>
        <dbReference type="Rhea" id="RHEA:67828"/>
        <dbReference type="ChEBI" id="CHEBI:15378"/>
        <dbReference type="ChEBI" id="CHEBI:58223"/>
        <dbReference type="ChEBI" id="CHEBI:137748"/>
        <dbReference type="ChEBI" id="CHEBI:176338"/>
        <dbReference type="ChEBI" id="CHEBI:176343"/>
        <dbReference type="EC" id="2.4.1.182"/>
    </reaction>
</comment>
<dbReference type="PANTHER" id="PTHR30372:SF4">
    <property type="entry name" value="LIPID-A-DISACCHARIDE SYNTHASE, MITOCHONDRIAL-RELATED"/>
    <property type="match status" value="1"/>
</dbReference>
<dbReference type="NCBIfam" id="TIGR00215">
    <property type="entry name" value="lpxB"/>
    <property type="match status" value="1"/>
</dbReference>
<dbReference type="InterPro" id="IPR003835">
    <property type="entry name" value="Glyco_trans_19"/>
</dbReference>
<evidence type="ECO:0000256" key="7">
    <source>
        <dbReference type="ARBA" id="ARBA00022679"/>
    </source>
</evidence>
<evidence type="ECO:0000256" key="2">
    <source>
        <dbReference type="ARBA" id="ARBA00012687"/>
    </source>
</evidence>
<reference evidence="11 12" key="1">
    <citation type="submission" date="2013-02" db="EMBL/GenBank/DDBJ databases">
        <title>A novel strain isolated from Lonar lake, Maharashtra, India.</title>
        <authorList>
            <person name="Singh A."/>
        </authorList>
    </citation>
    <scope>NUCLEOTIDE SEQUENCE [LARGE SCALE GENOMIC DNA]</scope>
    <source>
        <strain evidence="11 12">AK24</strain>
    </source>
</reference>